<evidence type="ECO:0000256" key="1">
    <source>
        <dbReference type="ARBA" id="ARBA00001966"/>
    </source>
</evidence>
<dbReference type="InterPro" id="IPR045865">
    <property type="entry name" value="ACT-like_dom_sf"/>
</dbReference>
<dbReference type="OrthoDB" id="9805537at2"/>
<dbReference type="Gene3D" id="3.30.70.260">
    <property type="match status" value="1"/>
</dbReference>
<comment type="catalytic activity">
    <reaction evidence="9 10">
        <text>L-serine = pyruvate + NH4(+)</text>
        <dbReference type="Rhea" id="RHEA:19169"/>
        <dbReference type="ChEBI" id="CHEBI:15361"/>
        <dbReference type="ChEBI" id="CHEBI:28938"/>
        <dbReference type="ChEBI" id="CHEBI:33384"/>
        <dbReference type="EC" id="4.3.1.17"/>
    </reaction>
</comment>
<evidence type="ECO:0000256" key="10">
    <source>
        <dbReference type="RuleBase" id="RU366059"/>
    </source>
</evidence>
<keyword evidence="5 10" id="KW-0479">Metal-binding</keyword>
<feature type="domain" description="ACT" evidence="11">
    <location>
        <begin position="150"/>
        <end position="225"/>
    </location>
</feature>
<evidence type="ECO:0000256" key="2">
    <source>
        <dbReference type="ARBA" id="ARBA00008636"/>
    </source>
</evidence>
<organism evidence="12 13">
    <name type="scientific">Pontibacter oryzae</name>
    <dbReference type="NCBI Taxonomy" id="2304593"/>
    <lineage>
        <taxon>Bacteria</taxon>
        <taxon>Pseudomonadati</taxon>
        <taxon>Bacteroidota</taxon>
        <taxon>Cytophagia</taxon>
        <taxon>Cytophagales</taxon>
        <taxon>Hymenobacteraceae</taxon>
        <taxon>Pontibacter</taxon>
    </lineage>
</organism>
<keyword evidence="7 10" id="KW-0411">Iron-sulfur</keyword>
<dbReference type="AlphaFoldDB" id="A0A399SC62"/>
<evidence type="ECO:0000256" key="9">
    <source>
        <dbReference type="ARBA" id="ARBA00049406"/>
    </source>
</evidence>
<sequence length="225" mass="24573">MAEKSSVFDMIGPVMIGPSSSHTAGVVRIARAAIRILGAAPQEATITFYNSFARTYEGHGSDRAIVAGLLDFKTDDKRIKEAFDFAKERGLKYTFRSVGNASTMHPNTIKLNLKAGEREVEVIGQSRGGGVIKIVEVDGFSANFSATLHTLIIDADDVKGSIAFIASVLAHDECNIATMNVSRKGKNDRARQFIEMDSGIKPITLEYLKQLAWVKHVVYIPNIDL</sequence>
<dbReference type="EMBL" id="QWGE01000002">
    <property type="protein sequence ID" value="RIJ41656.1"/>
    <property type="molecule type" value="Genomic_DNA"/>
</dbReference>
<keyword evidence="3 10" id="KW-0312">Gluconeogenesis</keyword>
<dbReference type="NCBIfam" id="TIGR00719">
    <property type="entry name" value="sda_beta"/>
    <property type="match status" value="1"/>
</dbReference>
<evidence type="ECO:0000256" key="5">
    <source>
        <dbReference type="ARBA" id="ARBA00022723"/>
    </source>
</evidence>
<evidence type="ECO:0000256" key="4">
    <source>
        <dbReference type="ARBA" id="ARBA00022485"/>
    </source>
</evidence>
<dbReference type="InterPro" id="IPR002912">
    <property type="entry name" value="ACT_dom"/>
</dbReference>
<dbReference type="Pfam" id="PF03315">
    <property type="entry name" value="SDH_beta"/>
    <property type="match status" value="1"/>
</dbReference>
<dbReference type="RefSeq" id="WP_119431404.1">
    <property type="nucleotide sequence ID" value="NZ_QWGE01000002.1"/>
</dbReference>
<evidence type="ECO:0000259" key="11">
    <source>
        <dbReference type="PROSITE" id="PS51671"/>
    </source>
</evidence>
<comment type="caution">
    <text evidence="12">The sequence shown here is derived from an EMBL/GenBank/DDBJ whole genome shotgun (WGS) entry which is preliminary data.</text>
</comment>
<evidence type="ECO:0000256" key="7">
    <source>
        <dbReference type="ARBA" id="ARBA00023014"/>
    </source>
</evidence>
<dbReference type="SUPFAM" id="SSF55021">
    <property type="entry name" value="ACT-like"/>
    <property type="match status" value="1"/>
</dbReference>
<dbReference type="EC" id="4.3.1.17" evidence="10"/>
<dbReference type="InterPro" id="IPR051318">
    <property type="entry name" value="Fe-S_L-Ser"/>
</dbReference>
<dbReference type="InterPro" id="IPR004643">
    <property type="entry name" value="Fe-S_L-Ser_bsu"/>
</dbReference>
<keyword evidence="6 10" id="KW-0408">Iron</keyword>
<dbReference type="CDD" id="cd04903">
    <property type="entry name" value="ACT_LSD"/>
    <property type="match status" value="1"/>
</dbReference>
<dbReference type="InterPro" id="IPR005131">
    <property type="entry name" value="Ser_deHydtase_bsu"/>
</dbReference>
<protein>
    <recommendedName>
        <fullName evidence="10">L-serine dehydratase</fullName>
        <ecNumber evidence="10">4.3.1.17</ecNumber>
    </recommendedName>
</protein>
<dbReference type="SUPFAM" id="SSF143548">
    <property type="entry name" value="Serine metabolism enzymes domain"/>
    <property type="match status" value="1"/>
</dbReference>
<dbReference type="Proteomes" id="UP000266005">
    <property type="component" value="Unassembled WGS sequence"/>
</dbReference>
<keyword evidence="13" id="KW-1185">Reference proteome</keyword>
<dbReference type="GO" id="GO:0051539">
    <property type="term" value="F:4 iron, 4 sulfur cluster binding"/>
    <property type="evidence" value="ECO:0007669"/>
    <property type="project" value="UniProtKB-UniRule"/>
</dbReference>
<comment type="similarity">
    <text evidence="2 10">Belongs to the iron-sulfur dependent L-serine dehydratase family.</text>
</comment>
<keyword evidence="8 10" id="KW-0456">Lyase</keyword>
<dbReference type="PIRSF" id="PIRSF036692">
    <property type="entry name" value="SDH_B"/>
    <property type="match status" value="1"/>
</dbReference>
<dbReference type="GO" id="GO:0006094">
    <property type="term" value="P:gluconeogenesis"/>
    <property type="evidence" value="ECO:0007669"/>
    <property type="project" value="UniProtKB-KW"/>
</dbReference>
<evidence type="ECO:0000256" key="8">
    <source>
        <dbReference type="ARBA" id="ARBA00023239"/>
    </source>
</evidence>
<accession>A0A399SC62</accession>
<comment type="cofactor">
    <cofactor evidence="1 10">
        <name>[4Fe-4S] cluster</name>
        <dbReference type="ChEBI" id="CHEBI:49883"/>
    </cofactor>
</comment>
<evidence type="ECO:0000313" key="12">
    <source>
        <dbReference type="EMBL" id="RIJ41656.1"/>
    </source>
</evidence>
<dbReference type="GO" id="GO:0003941">
    <property type="term" value="F:L-serine ammonia-lyase activity"/>
    <property type="evidence" value="ECO:0007669"/>
    <property type="project" value="UniProtKB-UniRule"/>
</dbReference>
<evidence type="ECO:0000256" key="6">
    <source>
        <dbReference type="ARBA" id="ARBA00023004"/>
    </source>
</evidence>
<dbReference type="PROSITE" id="PS51671">
    <property type="entry name" value="ACT"/>
    <property type="match status" value="1"/>
</dbReference>
<keyword evidence="4 10" id="KW-0004">4Fe-4S</keyword>
<proteinExistence type="inferred from homology"/>
<dbReference type="PANTHER" id="PTHR30182">
    <property type="entry name" value="L-SERINE DEHYDRATASE"/>
    <property type="match status" value="1"/>
</dbReference>
<name>A0A399SC62_9BACT</name>
<dbReference type="Gene3D" id="3.30.1330.90">
    <property type="entry name" value="D-3-phosphoglycerate dehydrogenase, domain 3"/>
    <property type="match status" value="1"/>
</dbReference>
<evidence type="ECO:0000256" key="3">
    <source>
        <dbReference type="ARBA" id="ARBA00022432"/>
    </source>
</evidence>
<dbReference type="InterPro" id="IPR029009">
    <property type="entry name" value="ASB_dom_sf"/>
</dbReference>
<gene>
    <name evidence="12" type="primary">sdaAB</name>
    <name evidence="12" type="ORF">D1627_06410</name>
</gene>
<dbReference type="PANTHER" id="PTHR30182:SF12">
    <property type="entry name" value="L-SERINE DEHYDRATASE, BETA CHAIN-RELATED"/>
    <property type="match status" value="1"/>
</dbReference>
<evidence type="ECO:0000313" key="13">
    <source>
        <dbReference type="Proteomes" id="UP000266005"/>
    </source>
</evidence>
<reference evidence="13" key="1">
    <citation type="submission" date="2018-08" db="EMBL/GenBank/DDBJ databases">
        <title>Mucilaginibacter sp. MYSH2.</title>
        <authorList>
            <person name="Seo T."/>
        </authorList>
    </citation>
    <scope>NUCLEOTIDE SEQUENCE [LARGE SCALE GENOMIC DNA]</scope>
    <source>
        <strain evidence="13">KIRAN</strain>
    </source>
</reference>
<dbReference type="GO" id="GO:0046872">
    <property type="term" value="F:metal ion binding"/>
    <property type="evidence" value="ECO:0007669"/>
    <property type="project" value="UniProtKB-KW"/>
</dbReference>